<sequence length="2927" mass="288655">MFQGWLTRVLRGDATAARSGETQSGAAQVQRGRERTVMQRARYMVMAMVALLAAAVGPSAAFASAYCDAINAGALNQSSSYTAGVLNTTDARMTSGLTTLNGLLTQLSNHAARASWYNGGAKYNYTVGEQITVTATIIGSNLNARLYRGASDISIGSLVNGTNLAASGTISWTLPSSEYALESRIVGLASADGTVVITASCLPPVPVISTIAPTEGPTAGGTSVQIDGTALSNATLTVDGVPVTPTAASDTQITFNTPAHAAGAVVVAVTTPGGTATTNYTYVPPPTISSLSPTAGPTAGGTALTINGSNFTGATVTIDGVGVTPTSSSPTAITVTTPAHAAGDVVVAVTTTGGTATSTFSYVPPPTISSLTPNQGPTGGGSSVSISGTNLSGATLTVDGVTVTPSSTSATSVVFTTPAHVAASVPVVVTTTGGTASSSFEYVAAPTISNLSPNAGSTAGGTSVTITGTNLTNAVLTVDGSTVTPTSASATTIVFNTPAHGAATVVVAVATPGGSASSNFTFVAPPVASSQTYGSIITYNDGANLTTNIDLSLYITGGGTPTNYAVGSATTAQGGSVSVNSSGIATYTPPVGFRNANDSFTYTASNIGGASAPATVTVTIGNPTITLTLPSPTATVERVYNAGNAAVTFSGGRATYTVNSINGLPTGLTYSGGVISGTPSVSGVFTVTVNVTDSSLGAGPYNANTTATLTVGLPPAPVASSFSISGLTYNSGSATATTFSAASHATESPTGYQVGASSYGATVSVDSAGLMSYTPPVGFRGTDTFNWVATNAGGTSNIGQVSVTVNDPVFSVTLPASTGTVGVAYNNGGSAVTVSGGNPPYNNFSATGLPAGLTMNSSGVISGTPTTATNATVVVTVTDSSGGNGSYTSTASATLNIAAPTITLSPASGALPGGQAGVSYSQSFSSTGGVAPITFSVTAGATPPGTSLSGGVLSGTPTATGSYNFTVTGADSSGNNYQGQASYSITVSAPTITVSPTPGALPQGTVAASYNANFSGSGGTGPYTITLDSGTLPDGLTFSGGSISGVPTEGGSFPITIRAQDSTAGGTYSGTQAYTLVVAAPSITVSPASPLTGGTIAAPYTATVTASGGTAPYTFAWNGSLPPGLTLSAGGGISGTPTGAGTYNFNIEATDSSTGGGTGAGGRYVHSQAYAITIAAPTLSLSPNTPVTNATIATAYTRTFAASGGTGPYTYALTGALPTGLSFSGDQLSGTPTQGGGPFNFSITATDSSSGSGPFQITENYSLTVDAPTITVSPGSLTSVTTGTTVTQTITASGGTSGYTFARTSGTLPTGLSLSTGGQITGTVTGAGVFNFTVTATDSSSGAGPYTGSTTYNWTIGAPTIALDPISPINGQAGVAYNRTITASGGVAPYSYAVSGSMPAGLSLSSSGQVSGTPTVAGAFSFTVTAQDSSTGAGAPFLGTQTYTGTFSNPSLSFVSTSLPTMTVGQAYSASLAGAGGTAPYSFLMANGTSLPAGLTLSSTGQITGTPTAAGPFNFDIEVRDSTTGAGAPYNATQAFSATVDGPTLALTPASLPDAIQHSAYSQTMTTTGGTAPYQYNIVAGGGSLPTGVTLSTGGVLSGTPTVVGNFSFTIRSTDSTTGAGPYHVETIYFLTVNAPAPPTANAVAATVAANSTTNTIAPNLTGVPATGVAIVTFPTHGTATLVGSGPTATFDYVPTPGFSGTDTFTYTGDNAGGSSAPATVTVTVTAPTLVVAGTPPGGTVAVAYVDATFTATTGTAPYSYAATGLPDGLTLSTAGVLSGTPTVAGTFNPLITATDAYGAIGSANFPIVIDAPTVTITAPAAGALPSATAFIAYRQDFTATGGVAPRTFAVTAGALPSGLTLSPAGVLSGSATVTGNFNFTVTPSDGSGAPGPYAGTPTAYSLVVGAPSMTLSPAAGPLPAGTATVPYSATFTAAGGTSPYSYAVTAGALPSGLTLSPGGVISGAALQTQTGTFNFTVTATDANGFPVAQAYSVAIAQVTLVTTSPANGVAGQAYNQVLATNGGTAPYSYTMTGALPAGVTLSSAGALSGTPTASGSFGFEVTATDAYGAVGVNQLTLVIAGSNLTLTPASIPAQAYGANVNVTFQAAGGVPAYSYTLTGALPTGLSFSGSTLSGTVTEPGSFPLTVTVTDSSTGSGPATAQSTFTLQVAEAPPPVVEPVATDTPAGQAAVIDVSSEINGFYDSVIITQPPANGTAVVSASASRMRSQSGPSVTITYTPNPGYYGQDSFMYAAVGPGGQSTPAQITVQVAAPAPVVVADAATVNANASVAIPVTTNDTGPITTIAIATAPANGTATISGLQVNYVPATNFFGTDTFTYTATGPGGTGGPATVTVTVNPLAVPTQTAQTITVLAGQSVTLAATQGATGSPFTGVAVAIAPTKGTAAVNGETIVYTPATGFSGSDSFTYRINNPFGASNPVPVTVTVNPAPLTAPPITVEILAGQKAVVNLVNGASGGPFIGAAVVSITPANSGAAVVTSPSSGAYTLTYTPDNAFAGTAVVSYTLSNAFATSAPGRINVIVTARPDPSKDPEVKGLIAAQDAAAVRFADAQISNFNRRLEQLHNGGGAGRGFGVSVNGGRTERDDGLEARERFRKYASLGMNDAADPSSPLLPADTAGYTEKDDGDDGQAGPKRWGVWAAGSADFGMRDAVGSQSGFRFTTDGLTGGVDYRVNEDFAFGLGLGYGRDSSRIGKSGTKSKAESYSAGLYASLKTGEKTFIDGVLGYGTLDFDTRRYVTSTGELVNGERDGDQVFAALTFGMEHRTQTSLLSPYGRVAYSRSNLDKFSEDGGGPFGLTYHAQTVKSLTGTLGLRGEFIRKTSAGLLAPRFRVEYSHDFEKANDALLNYTDWVGGPTYRLTVDPIDRDQLRLELGADLTIKSGLKLGLDFDNMVTKDSDSQGVRLTVQSPF</sequence>
<comment type="caution">
    <text evidence="4">The sequence shown here is derived from an EMBL/GenBank/DDBJ whole genome shotgun (WGS) entry which is preliminary data.</text>
</comment>
<dbReference type="GO" id="GO:0005509">
    <property type="term" value="F:calcium ion binding"/>
    <property type="evidence" value="ECO:0007669"/>
    <property type="project" value="InterPro"/>
</dbReference>
<keyword evidence="2" id="KW-1133">Transmembrane helix</keyword>
<dbReference type="PANTHER" id="PTHR37494">
    <property type="entry name" value="HEMAGGLUTININ"/>
    <property type="match status" value="1"/>
</dbReference>
<dbReference type="EMBL" id="PJRS01000023">
    <property type="protein sequence ID" value="PLR24361.1"/>
    <property type="molecule type" value="Genomic_DNA"/>
</dbReference>
<dbReference type="InterPro" id="IPR005546">
    <property type="entry name" value="Autotransporte_beta"/>
</dbReference>
<dbReference type="SUPFAM" id="SSF81296">
    <property type="entry name" value="E set domains"/>
    <property type="match status" value="4"/>
</dbReference>
<dbReference type="InterPro" id="IPR036709">
    <property type="entry name" value="Autotransporte_beta_dom_sf"/>
</dbReference>
<dbReference type="Pfam" id="PF01833">
    <property type="entry name" value="TIG"/>
    <property type="match status" value="4"/>
</dbReference>
<dbReference type="InterPro" id="IPR002909">
    <property type="entry name" value="IPT_dom"/>
</dbReference>
<dbReference type="SUPFAM" id="SSF103515">
    <property type="entry name" value="Autotransporter"/>
    <property type="match status" value="1"/>
</dbReference>
<dbReference type="Proteomes" id="UP000234479">
    <property type="component" value="Unassembled WGS sequence"/>
</dbReference>
<accession>A0A2N5DE68</accession>
<dbReference type="PANTHER" id="PTHR37494:SF1">
    <property type="entry name" value="STAPHYLOCOCCUS AUREUS SURFACE PROTEIN A"/>
    <property type="match status" value="1"/>
</dbReference>
<dbReference type="Pfam" id="PF05345">
    <property type="entry name" value="He_PIG"/>
    <property type="match status" value="15"/>
</dbReference>
<evidence type="ECO:0000256" key="2">
    <source>
        <dbReference type="SAM" id="Phobius"/>
    </source>
</evidence>
<dbReference type="Gene3D" id="2.60.40.3440">
    <property type="match status" value="2"/>
</dbReference>
<organism evidence="4 5">
    <name type="scientific">Caulobacter zeae</name>
    <dbReference type="NCBI Taxonomy" id="2055137"/>
    <lineage>
        <taxon>Bacteria</taxon>
        <taxon>Pseudomonadati</taxon>
        <taxon>Pseudomonadota</taxon>
        <taxon>Alphaproteobacteria</taxon>
        <taxon>Caulobacterales</taxon>
        <taxon>Caulobacteraceae</taxon>
        <taxon>Caulobacter</taxon>
    </lineage>
</organism>
<dbReference type="CDD" id="cd00603">
    <property type="entry name" value="IPT_PCSR"/>
    <property type="match status" value="1"/>
</dbReference>
<keyword evidence="2" id="KW-0812">Transmembrane</keyword>
<evidence type="ECO:0000313" key="4">
    <source>
        <dbReference type="EMBL" id="PLR24361.1"/>
    </source>
</evidence>
<gene>
    <name evidence="4" type="ORF">SGCZBJ_13890</name>
</gene>
<name>A0A2N5DE68_9CAUL</name>
<dbReference type="Gene3D" id="2.40.128.130">
    <property type="entry name" value="Autotransporter beta-domain"/>
    <property type="match status" value="1"/>
</dbReference>
<dbReference type="SUPFAM" id="SSF49313">
    <property type="entry name" value="Cadherin-like"/>
    <property type="match status" value="9"/>
</dbReference>
<dbReference type="CDD" id="cd00102">
    <property type="entry name" value="IPT"/>
    <property type="match status" value="1"/>
</dbReference>
<dbReference type="InterPro" id="IPR015919">
    <property type="entry name" value="Cadherin-like_sf"/>
</dbReference>
<reference evidence="4 5" key="1">
    <citation type="submission" date="2017-12" db="EMBL/GenBank/DDBJ databases">
        <title>The genome sequence of Caulobacter sp. 410.</title>
        <authorList>
            <person name="Gao J."/>
            <person name="Mao X."/>
            <person name="Sun J."/>
        </authorList>
    </citation>
    <scope>NUCLEOTIDE SEQUENCE [LARGE SCALE GENOMIC DNA]</scope>
    <source>
        <strain evidence="4 5">410</strain>
    </source>
</reference>
<dbReference type="Gene3D" id="2.60.40.10">
    <property type="entry name" value="Immunoglobulins"/>
    <property type="match status" value="19"/>
</dbReference>
<feature type="region of interest" description="Disordered" evidence="1">
    <location>
        <begin position="2618"/>
        <end position="2652"/>
    </location>
</feature>
<dbReference type="SMART" id="SM00869">
    <property type="entry name" value="Autotransporter"/>
    <property type="match status" value="1"/>
</dbReference>
<evidence type="ECO:0000259" key="3">
    <source>
        <dbReference type="PROSITE" id="PS51208"/>
    </source>
</evidence>
<dbReference type="GO" id="GO:0016020">
    <property type="term" value="C:membrane"/>
    <property type="evidence" value="ECO:0007669"/>
    <property type="project" value="InterPro"/>
</dbReference>
<keyword evidence="2" id="KW-0472">Membrane</keyword>
<evidence type="ECO:0000256" key="1">
    <source>
        <dbReference type="SAM" id="MobiDB-lite"/>
    </source>
</evidence>
<dbReference type="InterPro" id="IPR014756">
    <property type="entry name" value="Ig_E-set"/>
</dbReference>
<dbReference type="InterPro" id="IPR013783">
    <property type="entry name" value="Ig-like_fold"/>
</dbReference>
<keyword evidence="5" id="KW-1185">Reference proteome</keyword>
<dbReference type="OrthoDB" id="5720638at2"/>
<dbReference type="PROSITE" id="PS51208">
    <property type="entry name" value="AUTOTRANSPORTER"/>
    <property type="match status" value="1"/>
</dbReference>
<feature type="region of interest" description="Disordered" evidence="1">
    <location>
        <begin position="367"/>
        <end position="386"/>
    </location>
</feature>
<protein>
    <recommendedName>
        <fullName evidence="3">Autotransporter domain-containing protein</fullName>
    </recommendedName>
</protein>
<dbReference type="SMART" id="SM00429">
    <property type="entry name" value="IPT"/>
    <property type="match status" value="4"/>
</dbReference>
<evidence type="ECO:0000313" key="5">
    <source>
        <dbReference type="Proteomes" id="UP000234479"/>
    </source>
</evidence>
<proteinExistence type="predicted"/>
<dbReference type="Pfam" id="PF03797">
    <property type="entry name" value="Autotransporter"/>
    <property type="match status" value="1"/>
</dbReference>
<feature type="transmembrane region" description="Helical" evidence="2">
    <location>
        <begin position="43"/>
        <end position="66"/>
    </location>
</feature>
<feature type="domain" description="Autotransporter" evidence="3">
    <location>
        <begin position="2649"/>
        <end position="2927"/>
    </location>
</feature>
<dbReference type="Pfam" id="PF17963">
    <property type="entry name" value="Big_9"/>
    <property type="match status" value="6"/>
</dbReference>